<gene>
    <name evidence="3" type="ORF">MKK02DRAFT_37689</name>
</gene>
<evidence type="ECO:0000313" key="4">
    <source>
        <dbReference type="Proteomes" id="UP001164286"/>
    </source>
</evidence>
<feature type="compositionally biased region" description="Polar residues" evidence="1">
    <location>
        <begin position="138"/>
        <end position="147"/>
    </location>
</feature>
<dbReference type="Proteomes" id="UP001164286">
    <property type="component" value="Unassembled WGS sequence"/>
</dbReference>
<keyword evidence="4" id="KW-1185">Reference proteome</keyword>
<feature type="domain" description="Fcf2 pre-rRNA processing C-terminal" evidence="2">
    <location>
        <begin position="417"/>
        <end position="467"/>
    </location>
</feature>
<evidence type="ECO:0000259" key="2">
    <source>
        <dbReference type="Pfam" id="PF08698"/>
    </source>
</evidence>
<feature type="region of interest" description="Disordered" evidence="1">
    <location>
        <begin position="1"/>
        <end position="323"/>
    </location>
</feature>
<organism evidence="3 4">
    <name type="scientific">Dioszegia hungarica</name>
    <dbReference type="NCBI Taxonomy" id="4972"/>
    <lineage>
        <taxon>Eukaryota</taxon>
        <taxon>Fungi</taxon>
        <taxon>Dikarya</taxon>
        <taxon>Basidiomycota</taxon>
        <taxon>Agaricomycotina</taxon>
        <taxon>Tremellomycetes</taxon>
        <taxon>Tremellales</taxon>
        <taxon>Bulleribasidiaceae</taxon>
        <taxon>Dioszegia</taxon>
    </lineage>
</organism>
<dbReference type="AlphaFoldDB" id="A0AA38LUE4"/>
<dbReference type="GeneID" id="77728950"/>
<feature type="compositionally biased region" description="Acidic residues" evidence="1">
    <location>
        <begin position="268"/>
        <end position="297"/>
    </location>
</feature>
<accession>A0AA38LUE4</accession>
<dbReference type="RefSeq" id="XP_052944591.1">
    <property type="nucleotide sequence ID" value="XM_053089745.1"/>
</dbReference>
<evidence type="ECO:0000256" key="1">
    <source>
        <dbReference type="SAM" id="MobiDB-lite"/>
    </source>
</evidence>
<feature type="compositionally biased region" description="Basic and acidic residues" evidence="1">
    <location>
        <begin position="389"/>
        <end position="413"/>
    </location>
</feature>
<feature type="region of interest" description="Disordered" evidence="1">
    <location>
        <begin position="460"/>
        <end position="479"/>
    </location>
</feature>
<comment type="caution">
    <text evidence="3">The sequence shown here is derived from an EMBL/GenBank/DDBJ whole genome shotgun (WGS) entry which is preliminary data.</text>
</comment>
<feature type="region of interest" description="Disordered" evidence="1">
    <location>
        <begin position="344"/>
        <end position="425"/>
    </location>
</feature>
<feature type="compositionally biased region" description="Acidic residues" evidence="1">
    <location>
        <begin position="183"/>
        <end position="196"/>
    </location>
</feature>
<dbReference type="Pfam" id="PF08698">
    <property type="entry name" value="Fcf2"/>
    <property type="match status" value="1"/>
</dbReference>
<sequence>MPTTRRQSAGPSTPSLAASSSTPKPSSSRSRRSLSHTPSQASHTSHSHAHHRSADEIMLDEAEQILHHTPAHHHQTADELAIAEAEEILGSGNLDSPALRSGRLRSETPKPSPRGRARSEVVVEIPVGRAGKRGPRSSGLSMQSKASVETDEEEEEEEEVEEVEDREQASALLPLEAAAQGEAETDSAPDEPEMLEEQQVGIGEDAIIPQVVASGGTTPTTTSADLDLPLLNTSATTVSSSRSASPAADVIDATGDTSSGSETSSASDSDDSDSSSATSDEESESESESEDEDAEEERMEKLLAAARKTAISRAKPAPAEGVVGMGDEDILHLDADEDVVDAPIPQMTIPGLPAPSRVSSSSGTARAGPSRLKPRSVASGNPAPSLSGKGKERAVELDNREYARPLTKREKANQPKKATPSELWSTLPSARADLLPQMKRDYQALALANSMDPKRFMKDRYRNGTGPAHLPRKRRDDSGTKVQAAAQLVQGVVEDTGVGEYAKRKFGDLQWKRMENGRGKGWKKRTKW</sequence>
<evidence type="ECO:0000313" key="3">
    <source>
        <dbReference type="EMBL" id="KAI9634814.1"/>
    </source>
</evidence>
<reference evidence="3" key="1">
    <citation type="journal article" date="2022" name="G3 (Bethesda)">
        <title>High quality genome of the basidiomycete yeast Dioszegia hungarica PDD-24b-2 isolated from cloud water.</title>
        <authorList>
            <person name="Jarrige D."/>
            <person name="Haridas S."/>
            <person name="Bleykasten-Grosshans C."/>
            <person name="Joly M."/>
            <person name="Nadalig T."/>
            <person name="Sancelme M."/>
            <person name="Vuilleumier S."/>
            <person name="Grigoriev I.V."/>
            <person name="Amato P."/>
            <person name="Bringel F."/>
        </authorList>
    </citation>
    <scope>NUCLEOTIDE SEQUENCE</scope>
    <source>
        <strain evidence="3">PDD-24b-2</strain>
    </source>
</reference>
<dbReference type="InterPro" id="IPR014810">
    <property type="entry name" value="Fcf2_C"/>
</dbReference>
<protein>
    <recommendedName>
        <fullName evidence="2">Fcf2 pre-rRNA processing C-terminal domain-containing protein</fullName>
    </recommendedName>
</protein>
<feature type="compositionally biased region" description="Low complexity" evidence="1">
    <location>
        <begin position="213"/>
        <end position="267"/>
    </location>
</feature>
<dbReference type="EMBL" id="JAKWFO010000006">
    <property type="protein sequence ID" value="KAI9634814.1"/>
    <property type="molecule type" value="Genomic_DNA"/>
</dbReference>
<proteinExistence type="predicted"/>
<feature type="compositionally biased region" description="Low complexity" evidence="1">
    <location>
        <begin position="35"/>
        <end position="44"/>
    </location>
</feature>
<feature type="compositionally biased region" description="Acidic residues" evidence="1">
    <location>
        <begin position="149"/>
        <end position="165"/>
    </location>
</feature>
<name>A0AA38LUE4_9TREE</name>
<feature type="compositionally biased region" description="Low complexity" evidence="1">
    <location>
        <begin position="8"/>
        <end position="28"/>
    </location>
</feature>